<dbReference type="AlphaFoldDB" id="A0A1E3A545"/>
<organism evidence="1 2">
    <name type="scientific">Eisenbergiella tayi</name>
    <dbReference type="NCBI Taxonomy" id="1432052"/>
    <lineage>
        <taxon>Bacteria</taxon>
        <taxon>Bacillati</taxon>
        <taxon>Bacillota</taxon>
        <taxon>Clostridia</taxon>
        <taxon>Lachnospirales</taxon>
        <taxon>Lachnospiraceae</taxon>
        <taxon>Eisenbergiella</taxon>
    </lineage>
</organism>
<reference evidence="1 2" key="1">
    <citation type="submission" date="2016-07" db="EMBL/GenBank/DDBJ databases">
        <title>Characterization of isolates of Eisenbergiella tayi derived from blood cultures, using whole genome sequencing.</title>
        <authorList>
            <person name="Burdz T."/>
            <person name="Wiebe D."/>
            <person name="Huynh C."/>
            <person name="Bernard K."/>
        </authorList>
    </citation>
    <scope>NUCLEOTIDE SEQUENCE [LARGE SCALE GENOMIC DNA]</scope>
    <source>
        <strain evidence="1 2">NML 110608</strain>
    </source>
</reference>
<evidence type="ECO:0000313" key="1">
    <source>
        <dbReference type="EMBL" id="ODM03883.1"/>
    </source>
</evidence>
<gene>
    <name evidence="1" type="ORF">BEI61_04686</name>
</gene>
<dbReference type="Proteomes" id="UP000094067">
    <property type="component" value="Unassembled WGS sequence"/>
</dbReference>
<accession>A0A1E3A545</accession>
<name>A0A1E3A545_9FIRM</name>
<sequence>MELKRELFMENAGDVMLEISEDMKEVQAPAPDITLSTTLFSIFCC</sequence>
<proteinExistence type="predicted"/>
<protein>
    <submittedName>
        <fullName evidence="1">Uncharacterized protein</fullName>
    </submittedName>
</protein>
<dbReference type="EMBL" id="MCGH01000003">
    <property type="protein sequence ID" value="ODM03883.1"/>
    <property type="molecule type" value="Genomic_DNA"/>
</dbReference>
<comment type="caution">
    <text evidence="1">The sequence shown here is derived from an EMBL/GenBank/DDBJ whole genome shotgun (WGS) entry which is preliminary data.</text>
</comment>
<dbReference type="RefSeq" id="WP_159464052.1">
    <property type="nucleotide sequence ID" value="NZ_JAQCZP010000007.1"/>
</dbReference>
<evidence type="ECO:0000313" key="2">
    <source>
        <dbReference type="Proteomes" id="UP000094067"/>
    </source>
</evidence>